<dbReference type="AlphaFoldDB" id="A0A7V4NG63"/>
<protein>
    <recommendedName>
        <fullName evidence="2">MarR family transcriptional regulator</fullName>
    </recommendedName>
</protein>
<comment type="caution">
    <text evidence="1">The sequence shown here is derived from an EMBL/GenBank/DDBJ whole genome shotgun (WGS) entry which is preliminary data.</text>
</comment>
<organism evidence="1">
    <name type="scientific">Fervidobacterium pennivorans</name>
    <dbReference type="NCBI Taxonomy" id="93466"/>
    <lineage>
        <taxon>Bacteria</taxon>
        <taxon>Thermotogati</taxon>
        <taxon>Thermotogota</taxon>
        <taxon>Thermotogae</taxon>
        <taxon>Thermotogales</taxon>
        <taxon>Fervidobacteriaceae</taxon>
        <taxon>Fervidobacterium</taxon>
    </lineage>
</organism>
<evidence type="ECO:0008006" key="2">
    <source>
        <dbReference type="Google" id="ProtNLM"/>
    </source>
</evidence>
<name>A0A7V4NG63_FERPE</name>
<gene>
    <name evidence="1" type="ORF">ENT78_09390</name>
</gene>
<evidence type="ECO:0000313" key="1">
    <source>
        <dbReference type="EMBL" id="HGU53714.1"/>
    </source>
</evidence>
<dbReference type="EMBL" id="DSZZ01000440">
    <property type="protein sequence ID" value="HGU53714.1"/>
    <property type="molecule type" value="Genomic_DNA"/>
</dbReference>
<accession>A0A7V4NG63</accession>
<proteinExistence type="predicted"/>
<reference evidence="1" key="1">
    <citation type="journal article" date="2020" name="mSystems">
        <title>Genome- and Community-Level Interaction Insights into Carbon Utilization and Element Cycling Functions of Hydrothermarchaeota in Hydrothermal Sediment.</title>
        <authorList>
            <person name="Zhou Z."/>
            <person name="Liu Y."/>
            <person name="Xu W."/>
            <person name="Pan J."/>
            <person name="Luo Z.H."/>
            <person name="Li M."/>
        </authorList>
    </citation>
    <scope>NUCLEOTIDE SEQUENCE [LARGE SCALE GENOMIC DNA]</scope>
    <source>
        <strain evidence="1">SpSt-61</strain>
    </source>
</reference>
<sequence>MAIHYLLDLLWSNRKELIIRESAEKFLKVMREKQTMTIEEAKQVIGHVRTYYKVTNTLKKIGLVRTYRDPASKKLVLAVSVESYKFFVKRYLMEEVEEFFRVKP</sequence>